<protein>
    <recommendedName>
        <fullName evidence="6">NB-ARC domain-containing protein</fullName>
    </recommendedName>
</protein>
<evidence type="ECO:0000259" key="3">
    <source>
        <dbReference type="Pfam" id="PF25000"/>
    </source>
</evidence>
<feature type="domain" description="DUF7779" evidence="3">
    <location>
        <begin position="528"/>
        <end position="612"/>
    </location>
</feature>
<dbReference type="PANTHER" id="PTHR35205:SF1">
    <property type="entry name" value="ZU5 DOMAIN-CONTAINING PROTEIN"/>
    <property type="match status" value="1"/>
</dbReference>
<dbReference type="InterPro" id="IPR019734">
    <property type="entry name" value="TPR_rpt"/>
</dbReference>
<dbReference type="PANTHER" id="PTHR35205">
    <property type="entry name" value="NB-ARC AND TPR DOMAIN PROTEIN"/>
    <property type="match status" value="1"/>
</dbReference>
<dbReference type="SUPFAM" id="SSF48452">
    <property type="entry name" value="TPR-like"/>
    <property type="match status" value="2"/>
</dbReference>
<feature type="repeat" description="TPR" evidence="1">
    <location>
        <begin position="850"/>
        <end position="883"/>
    </location>
</feature>
<dbReference type="SMART" id="SM00028">
    <property type="entry name" value="TPR"/>
    <property type="match status" value="3"/>
</dbReference>
<dbReference type="Pfam" id="PF13181">
    <property type="entry name" value="TPR_8"/>
    <property type="match status" value="1"/>
</dbReference>
<reference evidence="5" key="1">
    <citation type="journal article" date="2023" name="Mol. Phylogenet. Evol.">
        <title>Genome-scale phylogeny and comparative genomics of the fungal order Sordariales.</title>
        <authorList>
            <person name="Hensen N."/>
            <person name="Bonometti L."/>
            <person name="Westerberg I."/>
            <person name="Brannstrom I.O."/>
            <person name="Guillou S."/>
            <person name="Cros-Aarteil S."/>
            <person name="Calhoun S."/>
            <person name="Haridas S."/>
            <person name="Kuo A."/>
            <person name="Mondo S."/>
            <person name="Pangilinan J."/>
            <person name="Riley R."/>
            <person name="LaButti K."/>
            <person name="Andreopoulos B."/>
            <person name="Lipzen A."/>
            <person name="Chen C."/>
            <person name="Yan M."/>
            <person name="Daum C."/>
            <person name="Ng V."/>
            <person name="Clum A."/>
            <person name="Steindorff A."/>
            <person name="Ohm R.A."/>
            <person name="Martin F."/>
            <person name="Silar P."/>
            <person name="Natvig D.O."/>
            <person name="Lalanne C."/>
            <person name="Gautier V."/>
            <person name="Ament-Velasquez S.L."/>
            <person name="Kruys A."/>
            <person name="Hutchinson M.I."/>
            <person name="Powell A.J."/>
            <person name="Barry K."/>
            <person name="Miller A.N."/>
            <person name="Grigoriev I.V."/>
            <person name="Debuchy R."/>
            <person name="Gladieux P."/>
            <person name="Hiltunen Thoren M."/>
            <person name="Johannesson H."/>
        </authorList>
    </citation>
    <scope>NUCLEOTIDE SEQUENCE [LARGE SCALE GENOMIC DNA]</scope>
    <source>
        <strain evidence="5">CBS 340.73</strain>
    </source>
</reference>
<dbReference type="Gene3D" id="1.25.40.10">
    <property type="entry name" value="Tetratricopeptide repeat domain"/>
    <property type="match status" value="2"/>
</dbReference>
<name>A0AAN6NIG1_9PEZI</name>
<evidence type="ECO:0008006" key="6">
    <source>
        <dbReference type="Google" id="ProtNLM"/>
    </source>
</evidence>
<dbReference type="GO" id="GO:0043531">
    <property type="term" value="F:ADP binding"/>
    <property type="evidence" value="ECO:0007669"/>
    <property type="project" value="InterPro"/>
</dbReference>
<dbReference type="PROSITE" id="PS50293">
    <property type="entry name" value="TPR_REGION"/>
    <property type="match status" value="1"/>
</dbReference>
<keyword evidence="1" id="KW-0802">TPR repeat</keyword>
<gene>
    <name evidence="4" type="ORF">QBC46DRAFT_350391</name>
</gene>
<keyword evidence="5" id="KW-1185">Reference proteome</keyword>
<accession>A0AAN6NIG1</accession>
<organism evidence="4 5">
    <name type="scientific">Diplogelasinospora grovesii</name>
    <dbReference type="NCBI Taxonomy" id="303347"/>
    <lineage>
        <taxon>Eukaryota</taxon>
        <taxon>Fungi</taxon>
        <taxon>Dikarya</taxon>
        <taxon>Ascomycota</taxon>
        <taxon>Pezizomycotina</taxon>
        <taxon>Sordariomycetes</taxon>
        <taxon>Sordariomycetidae</taxon>
        <taxon>Sordariales</taxon>
        <taxon>Diplogelasinosporaceae</taxon>
        <taxon>Diplogelasinospora</taxon>
    </lineage>
</organism>
<dbReference type="Pfam" id="PF00931">
    <property type="entry name" value="NB-ARC"/>
    <property type="match status" value="1"/>
</dbReference>
<feature type="domain" description="NB-ARC" evidence="2">
    <location>
        <begin position="309"/>
        <end position="442"/>
    </location>
</feature>
<dbReference type="InterPro" id="IPR027417">
    <property type="entry name" value="P-loop_NTPase"/>
</dbReference>
<proteinExistence type="predicted"/>
<dbReference type="SUPFAM" id="SSF52540">
    <property type="entry name" value="P-loop containing nucleoside triphosphate hydrolases"/>
    <property type="match status" value="1"/>
</dbReference>
<dbReference type="Gene3D" id="3.40.50.300">
    <property type="entry name" value="P-loop containing nucleotide triphosphate hydrolases"/>
    <property type="match status" value="1"/>
</dbReference>
<dbReference type="InterPro" id="IPR011990">
    <property type="entry name" value="TPR-like_helical_dom_sf"/>
</dbReference>
<dbReference type="Pfam" id="PF25000">
    <property type="entry name" value="DUF7779"/>
    <property type="match status" value="1"/>
</dbReference>
<dbReference type="Pfam" id="PF13424">
    <property type="entry name" value="TPR_12"/>
    <property type="match status" value="1"/>
</dbReference>
<comment type="caution">
    <text evidence="4">The sequence shown here is derived from an EMBL/GenBank/DDBJ whole genome shotgun (WGS) entry which is preliminary data.</text>
</comment>
<dbReference type="AlphaFoldDB" id="A0AAN6NIG1"/>
<dbReference type="EMBL" id="MU853758">
    <property type="protein sequence ID" value="KAK3944663.1"/>
    <property type="molecule type" value="Genomic_DNA"/>
</dbReference>
<evidence type="ECO:0000259" key="2">
    <source>
        <dbReference type="Pfam" id="PF00931"/>
    </source>
</evidence>
<evidence type="ECO:0000313" key="5">
    <source>
        <dbReference type="Proteomes" id="UP001303473"/>
    </source>
</evidence>
<dbReference type="PROSITE" id="PS50005">
    <property type="entry name" value="TPR"/>
    <property type="match status" value="1"/>
</dbReference>
<evidence type="ECO:0000256" key="1">
    <source>
        <dbReference type="PROSITE-ProRule" id="PRU00339"/>
    </source>
</evidence>
<evidence type="ECO:0000313" key="4">
    <source>
        <dbReference type="EMBL" id="KAK3944663.1"/>
    </source>
</evidence>
<sequence>MSVHPPVQPRYPVLRRLFFSSRGQNKRRQNDEPPLQLSGQDPSVWEASLYEYMSQLNEKDRQYVLRIGLSPDLNGEAMNQYSRSLTGSYSQRRSTKVLAAVQPIAAAIKSFARVIDAMVSSNPQVAGLMCMKPIQIHEKIVAMLETLSVYLPLFETWRRLFPKESFTDLSNRMRITCVRFVAFLVQAIKFLRRNTASNMLLSIVLPSLETRFTDAEQDIKRQTDHLRIQIQTAEAESAQARHLVIHDMLRTATGNMERQRAKPTVTLPFRYIHHCIRNPKFFGREAELTDLHAKLAPGRVDHPDSSTELCSVVLYGMGGLGKSSIAIEYMYRYFDTYDVIIWMFADKQDKLEAQFVQLARFLGLIVDDGRTDKAHEDVLHWIANCDVNWLFVLDNADDMSILAPFWPAAKHGAMIITSRNPHYTGQGSFATAGIAIRSFGVQEGAQFLLRGLAIDDDPTDSDKEAATTISGLFDGLPLSLRQASCFMKSKGCLPRAYLDVWAQRRDALERTPIPGYTKTMADVWEMSMGTLSQDALDVLDLLTVMDPDAIPTELFRKHGHLATFTGALGDPLRYLDAVEGLANQSLVESKDLGDILSLHRFFQDSTFDKLKSRPDRCSEVYRSVLSMVSRAVPTDDYLSMKHLDAWQVVEMYIPHLEQLHRRALHVDVMPPAALDFLLSISGRVAGYYHETGRYALGEHLLIQAENLASEHAEEVSAEMLAKVYYYHGRMCQEMNQPIGAVENLEKAISLWESIEEAPDLGPGEEAFPAILYENLGMSCIGASRFDEAKDALQKAIDLAHLPDAPSHQVLGDFMQCMAACHLHEGDVDAAEDMGRRALLERCGENNENRGGALYTLGNVYLRQRKYDEALELHQEVLELYTKDLGNMHHWVADSCHKVGCILAIPEFGRGDLAQAEEFLRKSLHIWTAPNDSGNAHSARSMARTKWKLANVLRLADPESQEAQQLHAEAREVVMDQLGLDLDASDTDAQGEIVDNLVWYWSR</sequence>
<dbReference type="InterPro" id="IPR056681">
    <property type="entry name" value="DUF7779"/>
</dbReference>
<dbReference type="Proteomes" id="UP001303473">
    <property type="component" value="Unassembled WGS sequence"/>
</dbReference>
<dbReference type="InterPro" id="IPR002182">
    <property type="entry name" value="NB-ARC"/>
</dbReference>